<comment type="caution">
    <text evidence="8">The sequence shown here is derived from an EMBL/GenBank/DDBJ whole genome shotgun (WGS) entry which is preliminary data.</text>
</comment>
<keyword evidence="3 6" id="KW-0812">Transmembrane</keyword>
<keyword evidence="5 6" id="KW-0472">Membrane</keyword>
<evidence type="ECO:0000256" key="2">
    <source>
        <dbReference type="ARBA" id="ARBA00022475"/>
    </source>
</evidence>
<keyword evidence="4 6" id="KW-1133">Transmembrane helix</keyword>
<dbReference type="Pfam" id="PF03706">
    <property type="entry name" value="LPG_synthase_TM"/>
    <property type="match status" value="1"/>
</dbReference>
<dbReference type="Proteomes" id="UP001489509">
    <property type="component" value="Unassembled WGS sequence"/>
</dbReference>
<evidence type="ECO:0000256" key="7">
    <source>
        <dbReference type="SAM" id="MobiDB-lite"/>
    </source>
</evidence>
<dbReference type="EC" id="2.3.2.3" evidence="6"/>
<feature type="transmembrane region" description="Helical" evidence="6">
    <location>
        <begin position="7"/>
        <end position="28"/>
    </location>
</feature>
<evidence type="ECO:0000256" key="3">
    <source>
        <dbReference type="ARBA" id="ARBA00022692"/>
    </source>
</evidence>
<keyword evidence="2" id="KW-1003">Cell membrane</keyword>
<proteinExistence type="inferred from homology"/>
<feature type="transmembrane region" description="Helical" evidence="6">
    <location>
        <begin position="40"/>
        <end position="65"/>
    </location>
</feature>
<reference evidence="8 9" key="1">
    <citation type="submission" date="2024-03" db="EMBL/GenBank/DDBJ databases">
        <title>Human intestinal bacterial collection.</title>
        <authorList>
            <person name="Pauvert C."/>
            <person name="Hitch T.C.A."/>
            <person name="Clavel T."/>
        </authorList>
    </citation>
    <scope>NUCLEOTIDE SEQUENCE [LARGE SCALE GENOMIC DNA]</scope>
    <source>
        <strain evidence="8 9">CLA-JM-H44</strain>
    </source>
</reference>
<keyword evidence="6" id="KW-0443">Lipid metabolism</keyword>
<keyword evidence="6" id="KW-0808">Transferase</keyword>
<evidence type="ECO:0000313" key="8">
    <source>
        <dbReference type="EMBL" id="MEQ2440232.1"/>
    </source>
</evidence>
<comment type="similarity">
    <text evidence="6">Belongs to the LPG synthase family.</text>
</comment>
<feature type="transmembrane region" description="Helical" evidence="6">
    <location>
        <begin position="152"/>
        <end position="176"/>
    </location>
</feature>
<evidence type="ECO:0000313" key="9">
    <source>
        <dbReference type="Proteomes" id="UP001489509"/>
    </source>
</evidence>
<dbReference type="PANTHER" id="PTHR37693:SF1">
    <property type="entry name" value="INTEGRAL MEMBRANE PROTEIN"/>
    <property type="match status" value="1"/>
</dbReference>
<gene>
    <name evidence="6" type="primary">mprF</name>
    <name evidence="8" type="ORF">WMO26_05260</name>
</gene>
<dbReference type="EMBL" id="JBBMFD010000006">
    <property type="protein sequence ID" value="MEQ2440232.1"/>
    <property type="molecule type" value="Genomic_DNA"/>
</dbReference>
<evidence type="ECO:0000256" key="6">
    <source>
        <dbReference type="RuleBase" id="RU363042"/>
    </source>
</evidence>
<keyword evidence="6" id="KW-0046">Antibiotic resistance</keyword>
<accession>A0ABV1DYU7</accession>
<feature type="transmembrane region" description="Helical" evidence="6">
    <location>
        <begin position="269"/>
        <end position="294"/>
    </location>
</feature>
<feature type="transmembrane region" description="Helical" evidence="6">
    <location>
        <begin position="229"/>
        <end position="249"/>
    </location>
</feature>
<feature type="region of interest" description="Disordered" evidence="7">
    <location>
        <begin position="334"/>
        <end position="354"/>
    </location>
</feature>
<keyword evidence="9" id="KW-1185">Reference proteome</keyword>
<sequence>MKSNKLNIFVLLTCSLIIVGFVFFSSGVENLVHNFNSLNFWWIAAAIGCMLLYWLLESVILHIMIKPMYKKQKFLNSVRVSMGGQYFNSITPFSSGGQPFQAYYLKKQGVQLGVAINSLLSKFIIYQVALVIVSAVLLGLRLGYFQQKVSNFALIVLVGFLINLIVMLCLIGFALFKNTTRKISRGIIRFLAKIRIFKDPDEKIAYMDGELEKFSACFKEMVKDLPTMIVSFLLSIVQLIVYMAVPYMIYKAFGLSEIDFLTIIAAQSFVMMISSFIPIPGAGVGAEGFFYFFFQQFFIKEGQLGLALILWRVITFYFTIVVGAFFAVKANKKNGPEPDSIEEDVPAGEEDIQV</sequence>
<feature type="compositionally biased region" description="Acidic residues" evidence="7">
    <location>
        <begin position="339"/>
        <end position="354"/>
    </location>
</feature>
<evidence type="ECO:0000256" key="1">
    <source>
        <dbReference type="ARBA" id="ARBA00004651"/>
    </source>
</evidence>
<comment type="subcellular location">
    <subcellularLocation>
        <location evidence="1 6">Cell membrane</location>
        <topology evidence="1 6">Multi-pass membrane protein</topology>
    </subcellularLocation>
</comment>
<dbReference type="PANTHER" id="PTHR37693">
    <property type="entry name" value="PHOSPHATIDYLGLYCEROL LYSYLTRANSFERASE"/>
    <property type="match status" value="1"/>
</dbReference>
<evidence type="ECO:0000256" key="4">
    <source>
        <dbReference type="ARBA" id="ARBA00022989"/>
    </source>
</evidence>
<dbReference type="InterPro" id="IPR022791">
    <property type="entry name" value="L-PG_synthase/AglD"/>
</dbReference>
<feature type="transmembrane region" description="Helical" evidence="6">
    <location>
        <begin position="123"/>
        <end position="140"/>
    </location>
</feature>
<protein>
    <recommendedName>
        <fullName evidence="6">Phosphatidylglycerol lysyltransferase</fullName>
        <ecNumber evidence="6">2.3.2.3</ecNumber>
    </recommendedName>
    <alternativeName>
        <fullName evidence="6">Lysylphosphatidylglycerol synthase</fullName>
    </alternativeName>
</protein>
<dbReference type="NCBIfam" id="TIGR00374">
    <property type="entry name" value="flippase-like domain"/>
    <property type="match status" value="1"/>
</dbReference>
<feature type="transmembrane region" description="Helical" evidence="6">
    <location>
        <begin position="306"/>
        <end position="328"/>
    </location>
</feature>
<comment type="catalytic activity">
    <reaction evidence="6">
        <text>L-lysyl-tRNA(Lys) + a 1,2-diacyl-sn-glycero-3-phospho-(1'-sn-glycerol) = a 1,2-diacyl-sn-glycero-3-phospho-1'-(3'-O-L-lysyl)-sn-glycerol + tRNA(Lys)</text>
        <dbReference type="Rhea" id="RHEA:10668"/>
        <dbReference type="Rhea" id="RHEA-COMP:9696"/>
        <dbReference type="Rhea" id="RHEA-COMP:9697"/>
        <dbReference type="ChEBI" id="CHEBI:64716"/>
        <dbReference type="ChEBI" id="CHEBI:75792"/>
        <dbReference type="ChEBI" id="CHEBI:78442"/>
        <dbReference type="ChEBI" id="CHEBI:78529"/>
        <dbReference type="EC" id="2.3.2.3"/>
    </reaction>
</comment>
<comment type="function">
    <text evidence="6">Catalyzes the transfer of a lysyl group from L-lysyl-tRNA(Lys) to membrane-bound phosphatidylglycerol (PG), which produces lysylphosphatidylglycerol (LPG), a major component of the bacterial membrane with a positive net charge. LPG synthesis contributes to bacterial virulence as it is involved in the resistance mechanism against cationic antimicrobial peptides (CAMP) produces by the host's immune system (defensins, cathelicidins) and by the competing microorganisms.</text>
</comment>
<organism evidence="8 9">
    <name type="scientific">Solibaculum intestinale</name>
    <dbReference type="NCBI Taxonomy" id="3133165"/>
    <lineage>
        <taxon>Bacteria</taxon>
        <taxon>Bacillati</taxon>
        <taxon>Bacillota</taxon>
        <taxon>Clostridia</taxon>
        <taxon>Eubacteriales</taxon>
        <taxon>Oscillospiraceae</taxon>
        <taxon>Solibaculum</taxon>
    </lineage>
</organism>
<evidence type="ECO:0000256" key="5">
    <source>
        <dbReference type="ARBA" id="ARBA00023136"/>
    </source>
</evidence>
<dbReference type="RefSeq" id="WP_349218664.1">
    <property type="nucleotide sequence ID" value="NZ_JBBMFD010000006.1"/>
</dbReference>
<name>A0ABV1DYU7_9FIRM</name>